<comment type="caution">
    <text evidence="2">The sequence shown here is derived from an EMBL/GenBank/DDBJ whole genome shotgun (WGS) entry which is preliminary data.</text>
</comment>
<gene>
    <name evidence="2" type="ORF">SDC9_124692</name>
</gene>
<keyword evidence="1" id="KW-0812">Transmembrane</keyword>
<accession>A0A645CL67</accession>
<reference evidence="2" key="1">
    <citation type="submission" date="2019-08" db="EMBL/GenBank/DDBJ databases">
        <authorList>
            <person name="Kucharzyk K."/>
            <person name="Murdoch R.W."/>
            <person name="Higgins S."/>
            <person name="Loffler F."/>
        </authorList>
    </citation>
    <scope>NUCLEOTIDE SEQUENCE</scope>
</reference>
<sequence>MQLAAGFVSGGDDGNDHVRPRVRLCFLENIRHERGGEAALAVVRRNIDRKLHGRLVCFLFAIGAQAAVSCDAPVDLRHRERMVVHIVVVKPNLPFGEGARVEIQRRNPVDHFVIIDLEQFRQVFLLRSPNPHAFSLLSISTIFGLLYYIGTASFCKQKTSLFEKSFLNHHYY</sequence>
<keyword evidence="1" id="KW-0472">Membrane</keyword>
<evidence type="ECO:0000256" key="1">
    <source>
        <dbReference type="SAM" id="Phobius"/>
    </source>
</evidence>
<protein>
    <submittedName>
        <fullName evidence="2">Uncharacterized protein</fullName>
    </submittedName>
</protein>
<evidence type="ECO:0000313" key="2">
    <source>
        <dbReference type="EMBL" id="MPM77684.1"/>
    </source>
</evidence>
<dbReference type="EMBL" id="VSSQ01028105">
    <property type="protein sequence ID" value="MPM77684.1"/>
    <property type="molecule type" value="Genomic_DNA"/>
</dbReference>
<feature type="transmembrane region" description="Helical" evidence="1">
    <location>
        <begin position="133"/>
        <end position="155"/>
    </location>
</feature>
<proteinExistence type="predicted"/>
<keyword evidence="1" id="KW-1133">Transmembrane helix</keyword>
<name>A0A645CL67_9ZZZZ</name>
<dbReference type="AlphaFoldDB" id="A0A645CL67"/>
<organism evidence="2">
    <name type="scientific">bioreactor metagenome</name>
    <dbReference type="NCBI Taxonomy" id="1076179"/>
    <lineage>
        <taxon>unclassified sequences</taxon>
        <taxon>metagenomes</taxon>
        <taxon>ecological metagenomes</taxon>
    </lineage>
</organism>